<protein>
    <submittedName>
        <fullName evidence="2">Uncharacterized protein</fullName>
    </submittedName>
</protein>
<gene>
    <name evidence="2" type="ORF">G3I59_07525</name>
</gene>
<keyword evidence="3" id="KW-1185">Reference proteome</keyword>
<sequence>MFLLCALPARLFGLVLALSASAVVVCVIRPGRPFREPELRTAASAGFLIVVLLISRTARFSGQHAALARSGPRSAGLPARQAPQRVLAVVVPLDRRVAPGLLDQLGHVLVAARVDEPLAVAGATDARGIGDERGLQLPGRDLLAAALDSARSRRFPSPLGETSSGSPVPS</sequence>
<dbReference type="Proteomes" id="UP000470404">
    <property type="component" value="Unassembled WGS sequence"/>
</dbReference>
<dbReference type="EMBL" id="JAAGNC010000054">
    <property type="protein sequence ID" value="NEC55450.1"/>
    <property type="molecule type" value="Genomic_DNA"/>
</dbReference>
<keyword evidence="1" id="KW-0472">Membrane</keyword>
<organism evidence="2 3">
    <name type="scientific">Amycolatopsis rubida</name>
    <dbReference type="NCBI Taxonomy" id="112413"/>
    <lineage>
        <taxon>Bacteria</taxon>
        <taxon>Bacillati</taxon>
        <taxon>Actinomycetota</taxon>
        <taxon>Actinomycetes</taxon>
        <taxon>Pseudonocardiales</taxon>
        <taxon>Pseudonocardiaceae</taxon>
        <taxon>Amycolatopsis</taxon>
    </lineage>
</organism>
<evidence type="ECO:0000313" key="3">
    <source>
        <dbReference type="Proteomes" id="UP000470404"/>
    </source>
</evidence>
<proteinExistence type="predicted"/>
<feature type="transmembrane region" description="Helical" evidence="1">
    <location>
        <begin position="38"/>
        <end position="55"/>
    </location>
</feature>
<keyword evidence="1" id="KW-1133">Transmembrane helix</keyword>
<evidence type="ECO:0000313" key="2">
    <source>
        <dbReference type="EMBL" id="NEC55450.1"/>
    </source>
</evidence>
<keyword evidence="1" id="KW-0812">Transmembrane</keyword>
<dbReference type="RefSeq" id="WP_067591914.1">
    <property type="nucleotide sequence ID" value="NZ_JAAGNC010000054.1"/>
</dbReference>
<comment type="caution">
    <text evidence="2">The sequence shown here is derived from an EMBL/GenBank/DDBJ whole genome shotgun (WGS) entry which is preliminary data.</text>
</comment>
<accession>A0ABX0BRJ4</accession>
<evidence type="ECO:0000256" key="1">
    <source>
        <dbReference type="SAM" id="Phobius"/>
    </source>
</evidence>
<name>A0ABX0BRJ4_9PSEU</name>
<reference evidence="2 3" key="1">
    <citation type="submission" date="2020-01" db="EMBL/GenBank/DDBJ databases">
        <title>Insect and environment-associated Actinomycetes.</title>
        <authorList>
            <person name="Currrie C."/>
            <person name="Chevrette M."/>
            <person name="Carlson C."/>
            <person name="Stubbendieck R."/>
            <person name="Wendt-Pienkowski E."/>
        </authorList>
    </citation>
    <scope>NUCLEOTIDE SEQUENCE [LARGE SCALE GENOMIC DNA]</scope>
    <source>
        <strain evidence="2 3">SID8386</strain>
    </source>
</reference>